<protein>
    <submittedName>
        <fullName evidence="1">Uncharacterized protein</fullName>
    </submittedName>
</protein>
<reference evidence="1 2" key="1">
    <citation type="submission" date="2024-09" db="EMBL/GenBank/DDBJ databases">
        <title>Chromosome-scale assembly of Riccia fluitans.</title>
        <authorList>
            <person name="Paukszto L."/>
            <person name="Sawicki J."/>
            <person name="Karawczyk K."/>
            <person name="Piernik-Szablinska J."/>
            <person name="Szczecinska M."/>
            <person name="Mazdziarz M."/>
        </authorList>
    </citation>
    <scope>NUCLEOTIDE SEQUENCE [LARGE SCALE GENOMIC DNA]</scope>
    <source>
        <strain evidence="1">Rf_01</strain>
        <tissue evidence="1">Aerial parts of the thallus</tissue>
    </source>
</reference>
<dbReference type="AlphaFoldDB" id="A0ABD1ZQZ3"/>
<gene>
    <name evidence="1" type="ORF">R1flu_020707</name>
</gene>
<sequence>MISRLAPAGRLDVLRGLESSPFEIVLHYTQSSATYCSSLDAGCDSTKGITEFQSLNHRVSVISQESQAVSHWRIALHFSSFTLRKEQDVSHKASSRIGLCLSHSPVTNVTPSNEEVTELKQGIWQAFLRCGHSSLVGGWPRVSGDSAMRPSG</sequence>
<keyword evidence="2" id="KW-1185">Reference proteome</keyword>
<evidence type="ECO:0000313" key="1">
    <source>
        <dbReference type="EMBL" id="KAL2652579.1"/>
    </source>
</evidence>
<name>A0ABD1ZQZ3_9MARC</name>
<comment type="caution">
    <text evidence="1">The sequence shown here is derived from an EMBL/GenBank/DDBJ whole genome shotgun (WGS) entry which is preliminary data.</text>
</comment>
<accession>A0ABD1ZQZ3</accession>
<evidence type="ECO:0000313" key="2">
    <source>
        <dbReference type="Proteomes" id="UP001605036"/>
    </source>
</evidence>
<dbReference type="EMBL" id="JBHFFA010000001">
    <property type="protein sequence ID" value="KAL2652579.1"/>
    <property type="molecule type" value="Genomic_DNA"/>
</dbReference>
<proteinExistence type="predicted"/>
<organism evidence="1 2">
    <name type="scientific">Riccia fluitans</name>
    <dbReference type="NCBI Taxonomy" id="41844"/>
    <lineage>
        <taxon>Eukaryota</taxon>
        <taxon>Viridiplantae</taxon>
        <taxon>Streptophyta</taxon>
        <taxon>Embryophyta</taxon>
        <taxon>Marchantiophyta</taxon>
        <taxon>Marchantiopsida</taxon>
        <taxon>Marchantiidae</taxon>
        <taxon>Marchantiales</taxon>
        <taxon>Ricciaceae</taxon>
        <taxon>Riccia</taxon>
    </lineage>
</organism>
<dbReference type="Proteomes" id="UP001605036">
    <property type="component" value="Unassembled WGS sequence"/>
</dbReference>